<dbReference type="InterPro" id="IPR002543">
    <property type="entry name" value="FtsK_dom"/>
</dbReference>
<proteinExistence type="predicted"/>
<dbReference type="EMBL" id="PVZC01000011">
    <property type="protein sequence ID" value="PRX92126.1"/>
    <property type="molecule type" value="Genomic_DNA"/>
</dbReference>
<dbReference type="InterPro" id="IPR027417">
    <property type="entry name" value="P-loop_NTPase"/>
</dbReference>
<evidence type="ECO:0000259" key="5">
    <source>
        <dbReference type="PROSITE" id="PS50901"/>
    </source>
</evidence>
<dbReference type="InterPro" id="IPR050206">
    <property type="entry name" value="FtsK/SpoIIIE/SftA"/>
</dbReference>
<dbReference type="OrthoDB" id="3217500at2"/>
<keyword evidence="4" id="KW-1133">Transmembrane helix</keyword>
<reference evidence="6 7" key="1">
    <citation type="submission" date="2018-03" db="EMBL/GenBank/DDBJ databases">
        <title>Genomic Encyclopedia of Archaeal and Bacterial Type Strains, Phase II (KMG-II): from individual species to whole genera.</title>
        <authorList>
            <person name="Goeker M."/>
        </authorList>
    </citation>
    <scope>NUCLEOTIDE SEQUENCE [LARGE SCALE GENOMIC DNA]</scope>
    <source>
        <strain evidence="6 7">DSM 45601</strain>
    </source>
</reference>
<comment type="caution">
    <text evidence="6">The sequence shown here is derived from an EMBL/GenBank/DDBJ whole genome shotgun (WGS) entry which is preliminary data.</text>
</comment>
<feature type="transmembrane region" description="Helical" evidence="4">
    <location>
        <begin position="77"/>
        <end position="98"/>
    </location>
</feature>
<feature type="transmembrane region" description="Helical" evidence="4">
    <location>
        <begin position="51"/>
        <end position="71"/>
    </location>
</feature>
<evidence type="ECO:0000256" key="4">
    <source>
        <dbReference type="SAM" id="Phobius"/>
    </source>
</evidence>
<dbReference type="PROSITE" id="PS50901">
    <property type="entry name" value="FTSK"/>
    <property type="match status" value="1"/>
</dbReference>
<dbReference type="AlphaFoldDB" id="A0A2T0PTS9"/>
<feature type="binding site" evidence="3">
    <location>
        <begin position="249"/>
        <end position="256"/>
    </location>
    <ligand>
        <name>ATP</name>
        <dbReference type="ChEBI" id="CHEBI:30616"/>
    </ligand>
</feature>
<feature type="transmembrane region" description="Helical" evidence="4">
    <location>
        <begin position="26"/>
        <end position="44"/>
    </location>
</feature>
<feature type="domain" description="FtsK" evidence="5">
    <location>
        <begin position="230"/>
        <end position="412"/>
    </location>
</feature>
<evidence type="ECO:0000313" key="6">
    <source>
        <dbReference type="EMBL" id="PRX92126.1"/>
    </source>
</evidence>
<dbReference type="GO" id="GO:0003677">
    <property type="term" value="F:DNA binding"/>
    <property type="evidence" value="ECO:0007669"/>
    <property type="project" value="InterPro"/>
</dbReference>
<keyword evidence="7" id="KW-1185">Reference proteome</keyword>
<evidence type="ECO:0000313" key="7">
    <source>
        <dbReference type="Proteomes" id="UP000237846"/>
    </source>
</evidence>
<gene>
    <name evidence="6" type="ORF">CLV72_11115</name>
</gene>
<protein>
    <submittedName>
        <fullName evidence="6">S-DNA-T family DNA segregation ATPase FtsK/SpoIIIE</fullName>
    </submittedName>
</protein>
<evidence type="ECO:0000256" key="3">
    <source>
        <dbReference type="PROSITE-ProRule" id="PRU00289"/>
    </source>
</evidence>
<evidence type="ECO:0000256" key="1">
    <source>
        <dbReference type="ARBA" id="ARBA00022741"/>
    </source>
</evidence>
<dbReference type="SUPFAM" id="SSF52540">
    <property type="entry name" value="P-loop containing nucleoside triphosphate hydrolases"/>
    <property type="match status" value="1"/>
</dbReference>
<keyword evidence="4" id="KW-0472">Membrane</keyword>
<dbReference type="RefSeq" id="WP_146159617.1">
    <property type="nucleotide sequence ID" value="NZ_PVZC01000011.1"/>
</dbReference>
<dbReference type="PANTHER" id="PTHR22683">
    <property type="entry name" value="SPORULATION PROTEIN RELATED"/>
    <property type="match status" value="1"/>
</dbReference>
<organism evidence="6 7">
    <name type="scientific">Allonocardiopsis opalescens</name>
    <dbReference type="NCBI Taxonomy" id="1144618"/>
    <lineage>
        <taxon>Bacteria</taxon>
        <taxon>Bacillati</taxon>
        <taxon>Actinomycetota</taxon>
        <taxon>Actinomycetes</taxon>
        <taxon>Streptosporangiales</taxon>
        <taxon>Allonocardiopsis</taxon>
    </lineage>
</organism>
<accession>A0A2T0PTS9</accession>
<name>A0A2T0PTS9_9ACTN</name>
<dbReference type="Gene3D" id="3.40.50.300">
    <property type="entry name" value="P-loop containing nucleotide triphosphate hydrolases"/>
    <property type="match status" value="1"/>
</dbReference>
<dbReference type="PANTHER" id="PTHR22683:SF41">
    <property type="entry name" value="DNA TRANSLOCASE FTSK"/>
    <property type="match status" value="1"/>
</dbReference>
<dbReference type="Proteomes" id="UP000237846">
    <property type="component" value="Unassembled WGS sequence"/>
</dbReference>
<sequence>MSWQDSRPGDSVDPLVSRSVVQPVRFAGPVVKTPAVFVIVVWVWRLIAGVVGAVVLHPVATGLLAVVVAVGVVVDPWWLSLVGAGLVPVVLVVWWWLWRASFLRLAGWRLLALWRRFWVYRRHWQPVMVVAGLAEFYQDRQYLPRLGRVRCTPHVDRVSVRMLKGTSPQAWEKRVLALAHGFDAPSCRVVVDGPRRLVVEFPRGDSLSGVIPALPVPEAVDLAALPMGRAEDGSWWRMRLHGTHILVAGVTGAGKGSVIWSAIRAMLPAIRAGVAEVWAVDPKRMELSLGRRLFARYADTAETAVGLLEDAVVQMQERAGRYAGKVRKHTPTTDDPFVAVVVDEVAFLTAYHPDRDVRRRAENALATLTSQGRAVGFSVLAALQDPRKEVMNLRNLFPDKIALRLDEPSQVDMILGEGARERGGNAHLISADPAMGAGVGFVRLETSPYPLRVRASFVTDSDITRMETDYGRGSSLRSLPAESGADDLFGGDAA</sequence>
<keyword evidence="2 3" id="KW-0067">ATP-binding</keyword>
<keyword evidence="1 3" id="KW-0547">Nucleotide-binding</keyword>
<dbReference type="GO" id="GO:0005524">
    <property type="term" value="F:ATP binding"/>
    <property type="evidence" value="ECO:0007669"/>
    <property type="project" value="UniProtKB-UniRule"/>
</dbReference>
<keyword evidence="4" id="KW-0812">Transmembrane</keyword>
<evidence type="ECO:0000256" key="2">
    <source>
        <dbReference type="ARBA" id="ARBA00022840"/>
    </source>
</evidence>